<dbReference type="PANTHER" id="PTHR46297:SF1">
    <property type="entry name" value="ZINC FINGER CCCH-TYPE WITH G PATCH DOMAIN-CONTAINING PROTEIN"/>
    <property type="match status" value="1"/>
</dbReference>
<evidence type="ECO:0000256" key="7">
    <source>
        <dbReference type="ARBA" id="ARBA00022771"/>
    </source>
</evidence>
<evidence type="ECO:0000259" key="17">
    <source>
        <dbReference type="PROSITE" id="PS50174"/>
    </source>
</evidence>
<evidence type="ECO:0000256" key="13">
    <source>
        <dbReference type="ARBA" id="ARBA00023242"/>
    </source>
</evidence>
<dbReference type="FunFam" id="2.30.30.1190:FF:000001">
    <property type="entry name" value="zinc finger CCCH-type with G patch domain-containing protein"/>
    <property type="match status" value="1"/>
</dbReference>
<dbReference type="SUPFAM" id="SSF63748">
    <property type="entry name" value="Tudor/PWWP/MBT"/>
    <property type="match status" value="1"/>
</dbReference>
<dbReference type="Pfam" id="PF01585">
    <property type="entry name" value="G-patch"/>
    <property type="match status" value="1"/>
</dbReference>
<feature type="compositionally biased region" description="Basic and acidic residues" evidence="15">
    <location>
        <begin position="107"/>
        <end position="135"/>
    </location>
</feature>
<evidence type="ECO:0000256" key="6">
    <source>
        <dbReference type="ARBA" id="ARBA00022723"/>
    </source>
</evidence>
<dbReference type="GO" id="GO:0008270">
    <property type="term" value="F:zinc ion binding"/>
    <property type="evidence" value="ECO:0007669"/>
    <property type="project" value="UniProtKB-KW"/>
</dbReference>
<evidence type="ECO:0000256" key="2">
    <source>
        <dbReference type="ARBA" id="ARBA00011506"/>
    </source>
</evidence>
<dbReference type="Gene3D" id="2.30.30.140">
    <property type="match status" value="1"/>
</dbReference>
<dbReference type="InterPro" id="IPR002999">
    <property type="entry name" value="Tudor"/>
</dbReference>
<keyword evidence="10" id="KW-0805">Transcription regulation</keyword>
<dbReference type="AlphaFoldDB" id="A0A7L0ASQ3"/>
<dbReference type="SMART" id="SM00333">
    <property type="entry name" value="TUDOR"/>
    <property type="match status" value="1"/>
</dbReference>
<dbReference type="SMART" id="SM00443">
    <property type="entry name" value="G_patch"/>
    <property type="match status" value="1"/>
</dbReference>
<dbReference type="Gene3D" id="2.30.30.1190">
    <property type="match status" value="1"/>
</dbReference>
<keyword evidence="4" id="KW-0678">Repressor</keyword>
<evidence type="ECO:0000256" key="3">
    <source>
        <dbReference type="ARBA" id="ARBA00022414"/>
    </source>
</evidence>
<keyword evidence="19" id="KW-1185">Reference proteome</keyword>
<proteinExistence type="predicted"/>
<evidence type="ECO:0000313" key="19">
    <source>
        <dbReference type="Proteomes" id="UP000537039"/>
    </source>
</evidence>
<evidence type="ECO:0000256" key="14">
    <source>
        <dbReference type="PROSITE-ProRule" id="PRU00723"/>
    </source>
</evidence>
<evidence type="ECO:0000256" key="1">
    <source>
        <dbReference type="ARBA" id="ARBA00004123"/>
    </source>
</evidence>
<feature type="compositionally biased region" description="Acidic residues" evidence="15">
    <location>
        <begin position="136"/>
        <end position="149"/>
    </location>
</feature>
<feature type="zinc finger region" description="C3H1-type" evidence="14">
    <location>
        <begin position="195"/>
        <end position="221"/>
    </location>
</feature>
<comment type="subcellular location">
    <subcellularLocation>
        <location evidence="1">Nucleus</location>
    </subcellularLocation>
</comment>
<dbReference type="FunFam" id="2.30.30.140:FF:000071">
    <property type="entry name" value="Zinc finger CCCH-type with G patch domain-containing protein"/>
    <property type="match status" value="1"/>
</dbReference>
<comment type="caution">
    <text evidence="18">The sequence shown here is derived from an EMBL/GenBank/DDBJ whole genome shotgun (WGS) entry which is preliminary data.</text>
</comment>
<organism evidence="18 19">
    <name type="scientific">Ciconia maguari</name>
    <dbReference type="NCBI Taxonomy" id="52777"/>
    <lineage>
        <taxon>Eukaryota</taxon>
        <taxon>Metazoa</taxon>
        <taxon>Chordata</taxon>
        <taxon>Craniata</taxon>
        <taxon>Vertebrata</taxon>
        <taxon>Euteleostomi</taxon>
        <taxon>Archelosauria</taxon>
        <taxon>Archosauria</taxon>
        <taxon>Dinosauria</taxon>
        <taxon>Saurischia</taxon>
        <taxon>Theropoda</taxon>
        <taxon>Coelurosauria</taxon>
        <taxon>Aves</taxon>
        <taxon>Neognathae</taxon>
        <taxon>Neoaves</taxon>
        <taxon>Aequornithes</taxon>
        <taxon>Ciconiiformes</taxon>
        <taxon>Ciconiidae</taxon>
        <taxon>Ciconia</taxon>
    </lineage>
</organism>
<evidence type="ECO:0000256" key="9">
    <source>
        <dbReference type="ARBA" id="ARBA00022990"/>
    </source>
</evidence>
<keyword evidence="11" id="KW-0238">DNA-binding</keyword>
<keyword evidence="12" id="KW-0804">Transcription</keyword>
<dbReference type="InterPro" id="IPR000467">
    <property type="entry name" value="G_patch_dom"/>
</dbReference>
<dbReference type="GO" id="GO:0000978">
    <property type="term" value="F:RNA polymerase II cis-regulatory region sequence-specific DNA binding"/>
    <property type="evidence" value="ECO:0007669"/>
    <property type="project" value="TreeGrafter"/>
</dbReference>
<feature type="non-terminal residue" evidence="18">
    <location>
        <position position="1"/>
    </location>
</feature>
<dbReference type="PROSITE" id="PS50174">
    <property type="entry name" value="G_PATCH"/>
    <property type="match status" value="1"/>
</dbReference>
<feature type="region of interest" description="Disordered" evidence="15">
    <location>
        <begin position="517"/>
        <end position="539"/>
    </location>
</feature>
<keyword evidence="13" id="KW-0539">Nucleus</keyword>
<feature type="region of interest" description="Disordered" evidence="15">
    <location>
        <begin position="386"/>
        <end position="421"/>
    </location>
</feature>
<feature type="region of interest" description="Disordered" evidence="15">
    <location>
        <begin position="68"/>
        <end position="152"/>
    </location>
</feature>
<keyword evidence="6 14" id="KW-0479">Metal-binding</keyword>
<evidence type="ECO:0000256" key="15">
    <source>
        <dbReference type="SAM" id="MobiDB-lite"/>
    </source>
</evidence>
<evidence type="ECO:0000256" key="11">
    <source>
        <dbReference type="ARBA" id="ARBA00023125"/>
    </source>
</evidence>
<dbReference type="PROSITE" id="PS50103">
    <property type="entry name" value="ZF_C3H1"/>
    <property type="match status" value="1"/>
</dbReference>
<evidence type="ECO:0000256" key="10">
    <source>
        <dbReference type="ARBA" id="ARBA00023015"/>
    </source>
</evidence>
<keyword evidence="5" id="KW-0597">Phosphoprotein</keyword>
<gene>
    <name evidence="18" type="primary">Zgpat</name>
    <name evidence="18" type="ORF">CICMAG_R12239</name>
</gene>
<dbReference type="PANTHER" id="PTHR46297">
    <property type="entry name" value="ZINC FINGER CCCH-TYPE WITH G PATCH DOMAIN-CONTAINING PROTEIN"/>
    <property type="match status" value="1"/>
</dbReference>
<dbReference type="CDD" id="cd20384">
    <property type="entry name" value="Tudor_ZGPAT"/>
    <property type="match status" value="1"/>
</dbReference>
<accession>A0A7L0ASQ3</accession>
<dbReference type="InterPro" id="IPR000571">
    <property type="entry name" value="Znf_CCCH"/>
</dbReference>
<dbReference type="GO" id="GO:0001227">
    <property type="term" value="F:DNA-binding transcription repressor activity, RNA polymerase II-specific"/>
    <property type="evidence" value="ECO:0007669"/>
    <property type="project" value="TreeGrafter"/>
</dbReference>
<evidence type="ECO:0000259" key="16">
    <source>
        <dbReference type="PROSITE" id="PS50103"/>
    </source>
</evidence>
<sequence length="539" mass="59202">MDEESLETAIQTYHAQLQQVELALGAGLDPSQQSDLIQLQEDLKQLIELTESSLVSVKKSKLLATLDTNASSSSSPVGLLEQDANPDSSAQDEEYAAFKEAIAELGADEKPSANDNEISSKRDEETDDKNESKYSEEEEESDREEEEELSGMKVKAPYYSSWGTLEYHNAMIVGTEDLEDGSAGVRVLYLYPTHKSLKPCPFFLDDKCRFKENCRFSHGQVVSVEELQPFQEPNLSALEVGSACLAKHSDGIWYTAKITDIDSGYYTVKFDSLLLKEAVVEGDSVIPPLRSEDGASSAESDEDSVDDSGYAKDSGVPENGEWTPACSSSFGGWEAHTRGIGSKLLVQMGYEFGKGLGKNSEGRVEPVQAVVLPRGKSLDQCAEVLQKKKQGKLDPGKSRKCRAKGSNSGQSPAGSRKPPRNVFDFLNEKLRGKSTGEKAGGMALPERNSKEIYHASKSTKKALSVRLFQTMEKIEQTQKDIKGIQQALARNIGRHSIATAQLEEKLANAHKQLGQLQAQEASLQREQKKADTHKKMTEF</sequence>
<evidence type="ECO:0000313" key="18">
    <source>
        <dbReference type="EMBL" id="NXJ37096.1"/>
    </source>
</evidence>
<keyword evidence="7 14" id="KW-0863">Zinc-finger</keyword>
<evidence type="ECO:0000256" key="5">
    <source>
        <dbReference type="ARBA" id="ARBA00022553"/>
    </source>
</evidence>
<feature type="domain" description="G-patch" evidence="17">
    <location>
        <begin position="337"/>
        <end position="383"/>
    </location>
</feature>
<protein>
    <recommendedName>
        <fullName evidence="3">Zinc finger CCCH-type with G patch domain-containing protein</fullName>
    </recommendedName>
</protein>
<evidence type="ECO:0000256" key="12">
    <source>
        <dbReference type="ARBA" id="ARBA00023163"/>
    </source>
</evidence>
<keyword evidence="8 14" id="KW-0862">Zinc</keyword>
<reference evidence="18 19" key="1">
    <citation type="submission" date="2019-09" db="EMBL/GenBank/DDBJ databases">
        <title>Bird 10,000 Genomes (B10K) Project - Family phase.</title>
        <authorList>
            <person name="Zhang G."/>
        </authorList>
    </citation>
    <scope>NUCLEOTIDE SEQUENCE [LARGE SCALE GENOMIC DNA]</scope>
    <source>
        <strain evidence="18">B10K-DU-001-47</strain>
        <tissue evidence="18">Muscle</tissue>
    </source>
</reference>
<feature type="non-terminal residue" evidence="18">
    <location>
        <position position="539"/>
    </location>
</feature>
<dbReference type="GO" id="GO:0005634">
    <property type="term" value="C:nucleus"/>
    <property type="evidence" value="ECO:0007669"/>
    <property type="project" value="UniProtKB-SubCell"/>
</dbReference>
<dbReference type="EMBL" id="VXAE01008529">
    <property type="protein sequence ID" value="NXJ37096.1"/>
    <property type="molecule type" value="Genomic_DNA"/>
</dbReference>
<dbReference type="Proteomes" id="UP000537039">
    <property type="component" value="Unassembled WGS sequence"/>
</dbReference>
<comment type="subunit">
    <text evidence="2">Interacts with CHD4/Mi-2; the interaction is direct.</text>
</comment>
<feature type="domain" description="C3H1-type" evidence="16">
    <location>
        <begin position="195"/>
        <end position="221"/>
    </location>
</feature>
<keyword evidence="9" id="KW-0007">Acetylation</keyword>
<evidence type="ECO:0000256" key="4">
    <source>
        <dbReference type="ARBA" id="ARBA00022491"/>
    </source>
</evidence>
<feature type="compositionally biased region" description="Basic and acidic residues" evidence="15">
    <location>
        <begin position="523"/>
        <end position="539"/>
    </location>
</feature>
<feature type="region of interest" description="Disordered" evidence="15">
    <location>
        <begin position="286"/>
        <end position="323"/>
    </location>
</feature>
<name>A0A7L0ASQ3_9AVES</name>
<evidence type="ECO:0000256" key="8">
    <source>
        <dbReference type="ARBA" id="ARBA00022833"/>
    </source>
</evidence>